<feature type="transmembrane region" description="Helical" evidence="9">
    <location>
        <begin position="268"/>
        <end position="288"/>
    </location>
</feature>
<keyword evidence="7" id="KW-0902">Two-component regulatory system</keyword>
<evidence type="ECO:0000256" key="6">
    <source>
        <dbReference type="ARBA" id="ARBA00022840"/>
    </source>
</evidence>
<evidence type="ECO:0000259" key="10">
    <source>
        <dbReference type="PROSITE" id="PS50109"/>
    </source>
</evidence>
<evidence type="ECO:0000256" key="7">
    <source>
        <dbReference type="ARBA" id="ARBA00023012"/>
    </source>
</evidence>
<dbReference type="AlphaFoldDB" id="A0A7D6A6T5"/>
<dbReference type="InterPro" id="IPR036890">
    <property type="entry name" value="HATPase_C_sf"/>
</dbReference>
<gene>
    <name evidence="11" type="ORF">H0H12_13195</name>
</gene>
<dbReference type="Proteomes" id="UP000510934">
    <property type="component" value="Chromosome"/>
</dbReference>
<keyword evidence="4" id="KW-0547">Nucleotide-binding</keyword>
<dbReference type="InterPro" id="IPR003594">
    <property type="entry name" value="HATPase_dom"/>
</dbReference>
<accession>A0A7D6A6T5</accession>
<dbReference type="InterPro" id="IPR004358">
    <property type="entry name" value="Sig_transdc_His_kin-like_C"/>
</dbReference>
<feature type="coiled-coil region" evidence="8">
    <location>
        <begin position="305"/>
        <end position="332"/>
    </location>
</feature>
<evidence type="ECO:0000256" key="8">
    <source>
        <dbReference type="SAM" id="Coils"/>
    </source>
</evidence>
<dbReference type="Gene3D" id="3.30.565.10">
    <property type="entry name" value="Histidine kinase-like ATPase, C-terminal domain"/>
    <property type="match status" value="1"/>
</dbReference>
<dbReference type="PANTHER" id="PTHR43065:SF46">
    <property type="entry name" value="C4-DICARBOXYLATE TRANSPORT SENSOR PROTEIN DCTB"/>
    <property type="match status" value="1"/>
</dbReference>
<dbReference type="EMBL" id="CP059052">
    <property type="protein sequence ID" value="QLJ16822.1"/>
    <property type="molecule type" value="Genomic_DNA"/>
</dbReference>
<sequence length="604" mass="67346">MRVISRRTSLILFSGLVLVLASMLLYLYLNSGSEQTQTYNESRDLIRQLKQQDAVWENEVLKARVAVSHNYDPLVTPLKEMKQLWARFDSREAEQGRVDSDQWRDAYDGFLSAFGEKARLVEQFKSHNALLRNSLAFLPTAEDGIQAQINTMLAPNQPEVHVFVTDTYDLLLSALEFAQVTSVERAAEIEVGLGNLDVNAQNLPKEFQTPLNLLSNHVALILREQPVVNRLLEQIEAIPVAERLDTITSLLDRDQQQVERINRKNHLYTLWLSGLLMFSVICLAALLVRSFAEVRRVNNALQSANDVLEQRVEDRTLELRNAQSELLNAARQAGMAEIATNVLHNVGNVLNSVNTSSDLIARTLRSSKTQGLGKAMQLFREHATDIGRFLDEDPRGRLLPGYLHQLTEAIAEEQKEMVIELERMNKSIDHIKEVVATQQSYAGAKNVPVPLSVNDLVEDALRMNAGALTRHQVRVVRDFADLPLVMGDRHRLLLILINLISNAKYAMSGPGSDPRTMILRTRIIDGGLLEMSVLDEGEGIAPENLQKIFAHGFTTRKDGHGFGLHSCALAAIEMNGHLAAYSDGPGLGAVFTLRIPLIAVTEPA</sequence>
<feature type="transmembrane region" description="Helical" evidence="9">
    <location>
        <begin position="9"/>
        <end position="29"/>
    </location>
</feature>
<evidence type="ECO:0000256" key="3">
    <source>
        <dbReference type="ARBA" id="ARBA00022679"/>
    </source>
</evidence>
<dbReference type="PROSITE" id="PS50109">
    <property type="entry name" value="HIS_KIN"/>
    <property type="match status" value="1"/>
</dbReference>
<name>A0A7D6A6T5_PSEPU</name>
<keyword evidence="3" id="KW-0808">Transferase</keyword>
<keyword evidence="9" id="KW-0812">Transmembrane</keyword>
<evidence type="ECO:0000313" key="12">
    <source>
        <dbReference type="Proteomes" id="UP000510934"/>
    </source>
</evidence>
<dbReference type="GO" id="GO:0004673">
    <property type="term" value="F:protein histidine kinase activity"/>
    <property type="evidence" value="ECO:0007669"/>
    <property type="project" value="UniProtKB-EC"/>
</dbReference>
<reference evidence="11 12" key="1">
    <citation type="journal article" date="2009" name="Mikrobiologiia">
        <title>[Phenanthren biodegradation and interaction of Pseudomonas putida BS3701 and Burkholderia sp.BS3702 in plant rhizosphere].</title>
        <authorList>
            <person name="Ovchinnikova A.A."/>
            <person name="Vetrova A.A."/>
            <person name="Filonov A.E."/>
            <person name="Boronin A.M."/>
        </authorList>
    </citation>
    <scope>NUCLEOTIDE SEQUENCE [LARGE SCALE GENOMIC DNA]</scope>
    <source>
        <strain evidence="11 12">BS3701</strain>
    </source>
</reference>
<evidence type="ECO:0000313" key="11">
    <source>
        <dbReference type="EMBL" id="QLJ16822.1"/>
    </source>
</evidence>
<dbReference type="InterPro" id="IPR045812">
    <property type="entry name" value="DAHL"/>
</dbReference>
<evidence type="ECO:0000256" key="4">
    <source>
        <dbReference type="ARBA" id="ARBA00022741"/>
    </source>
</evidence>
<dbReference type="PANTHER" id="PTHR43065">
    <property type="entry name" value="SENSOR HISTIDINE KINASE"/>
    <property type="match status" value="1"/>
</dbReference>
<dbReference type="GO" id="GO:0000160">
    <property type="term" value="P:phosphorelay signal transduction system"/>
    <property type="evidence" value="ECO:0007669"/>
    <property type="project" value="UniProtKB-KW"/>
</dbReference>
<keyword evidence="5 11" id="KW-0418">Kinase</keyword>
<feature type="domain" description="Histidine kinase" evidence="10">
    <location>
        <begin position="341"/>
        <end position="599"/>
    </location>
</feature>
<dbReference type="Pfam" id="PF19443">
    <property type="entry name" value="DAHL"/>
    <property type="match status" value="1"/>
</dbReference>
<dbReference type="SMART" id="SM00387">
    <property type="entry name" value="HATPase_c"/>
    <property type="match status" value="1"/>
</dbReference>
<dbReference type="RefSeq" id="WP_180689960.1">
    <property type="nucleotide sequence ID" value="NZ_CP059052.1"/>
</dbReference>
<organism evidence="11 12">
    <name type="scientific">Pseudomonas putida</name>
    <name type="common">Arthrobacter siderocapsulatus</name>
    <dbReference type="NCBI Taxonomy" id="303"/>
    <lineage>
        <taxon>Bacteria</taxon>
        <taxon>Pseudomonadati</taxon>
        <taxon>Pseudomonadota</taxon>
        <taxon>Gammaproteobacteria</taxon>
        <taxon>Pseudomonadales</taxon>
        <taxon>Pseudomonadaceae</taxon>
        <taxon>Pseudomonas</taxon>
    </lineage>
</organism>
<keyword evidence="9" id="KW-1133">Transmembrane helix</keyword>
<protein>
    <recommendedName>
        <fullName evidence="2">histidine kinase</fullName>
        <ecNumber evidence="2">2.7.13.3</ecNumber>
    </recommendedName>
</protein>
<dbReference type="GO" id="GO:0005524">
    <property type="term" value="F:ATP binding"/>
    <property type="evidence" value="ECO:0007669"/>
    <property type="project" value="UniProtKB-KW"/>
</dbReference>
<dbReference type="EC" id="2.7.13.3" evidence="2"/>
<evidence type="ECO:0000256" key="5">
    <source>
        <dbReference type="ARBA" id="ARBA00022777"/>
    </source>
</evidence>
<comment type="catalytic activity">
    <reaction evidence="1">
        <text>ATP + protein L-histidine = ADP + protein N-phospho-L-histidine.</text>
        <dbReference type="EC" id="2.7.13.3"/>
    </reaction>
</comment>
<dbReference type="Pfam" id="PF02518">
    <property type="entry name" value="HATPase_c"/>
    <property type="match status" value="1"/>
</dbReference>
<evidence type="ECO:0000256" key="2">
    <source>
        <dbReference type="ARBA" id="ARBA00012438"/>
    </source>
</evidence>
<keyword evidence="8" id="KW-0175">Coiled coil</keyword>
<keyword evidence="6" id="KW-0067">ATP-binding</keyword>
<proteinExistence type="predicted"/>
<keyword evidence="9" id="KW-0472">Membrane</keyword>
<dbReference type="PRINTS" id="PR00344">
    <property type="entry name" value="BCTRLSENSOR"/>
</dbReference>
<evidence type="ECO:0000256" key="9">
    <source>
        <dbReference type="SAM" id="Phobius"/>
    </source>
</evidence>
<dbReference type="InterPro" id="IPR005467">
    <property type="entry name" value="His_kinase_dom"/>
</dbReference>
<dbReference type="SUPFAM" id="SSF55874">
    <property type="entry name" value="ATPase domain of HSP90 chaperone/DNA topoisomerase II/histidine kinase"/>
    <property type="match status" value="1"/>
</dbReference>
<evidence type="ECO:0000256" key="1">
    <source>
        <dbReference type="ARBA" id="ARBA00000085"/>
    </source>
</evidence>